<accession>A0A4U0NYJ9</accession>
<feature type="transmembrane region" description="Helical" evidence="6">
    <location>
        <begin position="129"/>
        <end position="147"/>
    </location>
</feature>
<evidence type="ECO:0000313" key="8">
    <source>
        <dbReference type="Proteomes" id="UP000306808"/>
    </source>
</evidence>
<feature type="transmembrane region" description="Helical" evidence="6">
    <location>
        <begin position="186"/>
        <end position="204"/>
    </location>
</feature>
<evidence type="ECO:0008006" key="9">
    <source>
        <dbReference type="Google" id="ProtNLM"/>
    </source>
</evidence>
<dbReference type="EMBL" id="SUME01000005">
    <property type="protein sequence ID" value="TJZ59879.1"/>
    <property type="molecule type" value="Genomic_DNA"/>
</dbReference>
<dbReference type="Proteomes" id="UP000306808">
    <property type="component" value="Unassembled WGS sequence"/>
</dbReference>
<evidence type="ECO:0000256" key="6">
    <source>
        <dbReference type="SAM" id="Phobius"/>
    </source>
</evidence>
<evidence type="ECO:0000256" key="3">
    <source>
        <dbReference type="ARBA" id="ARBA00022692"/>
    </source>
</evidence>
<keyword evidence="8" id="KW-1185">Reference proteome</keyword>
<dbReference type="Pfam" id="PF01943">
    <property type="entry name" value="Polysacc_synt"/>
    <property type="match status" value="1"/>
</dbReference>
<keyword evidence="2" id="KW-1003">Cell membrane</keyword>
<comment type="subcellular location">
    <subcellularLocation>
        <location evidence="1">Cell membrane</location>
        <topology evidence="1">Multi-pass membrane protein</topology>
    </subcellularLocation>
</comment>
<dbReference type="InterPro" id="IPR002797">
    <property type="entry name" value="Polysacc_synth"/>
</dbReference>
<dbReference type="GO" id="GO:0005886">
    <property type="term" value="C:plasma membrane"/>
    <property type="evidence" value="ECO:0007669"/>
    <property type="project" value="UniProtKB-SubCell"/>
</dbReference>
<feature type="transmembrane region" description="Helical" evidence="6">
    <location>
        <begin position="376"/>
        <end position="395"/>
    </location>
</feature>
<keyword evidence="3 6" id="KW-0812">Transmembrane</keyword>
<keyword evidence="5 6" id="KW-0472">Membrane</keyword>
<evidence type="ECO:0000313" key="7">
    <source>
        <dbReference type="EMBL" id="TJZ59879.1"/>
    </source>
</evidence>
<feature type="transmembrane region" description="Helical" evidence="6">
    <location>
        <begin position="401"/>
        <end position="423"/>
    </location>
</feature>
<evidence type="ECO:0000256" key="5">
    <source>
        <dbReference type="ARBA" id="ARBA00023136"/>
    </source>
</evidence>
<feature type="transmembrane region" description="Helical" evidence="6">
    <location>
        <begin position="86"/>
        <end position="109"/>
    </location>
</feature>
<protein>
    <recommendedName>
        <fullName evidence="9">Lipopolysaccharide biosynthesis protein</fullName>
    </recommendedName>
</protein>
<dbReference type="PANTHER" id="PTHR30250:SF26">
    <property type="entry name" value="PSMA PROTEIN"/>
    <property type="match status" value="1"/>
</dbReference>
<dbReference type="OrthoDB" id="5365632at2"/>
<keyword evidence="4 6" id="KW-1133">Transmembrane helix</keyword>
<dbReference type="RefSeq" id="WP_136901820.1">
    <property type="nucleotide sequence ID" value="NZ_SUME01000005.1"/>
</dbReference>
<feature type="transmembrane region" description="Helical" evidence="6">
    <location>
        <begin position="43"/>
        <end position="65"/>
    </location>
</feature>
<proteinExistence type="predicted"/>
<feature type="transmembrane region" description="Helical" evidence="6">
    <location>
        <begin position="435"/>
        <end position="457"/>
    </location>
</feature>
<feature type="transmembrane region" description="Helical" evidence="6">
    <location>
        <begin position="159"/>
        <end position="180"/>
    </location>
</feature>
<sequence>MSTSNNKRIAKNTLFLFLRMLVTVMVSLYTSRVVLDVLGVRDYGLYSVVGGVVLLFSFISTTMASSTQRFLNFEKGRGDTNRVERLFGTSLFVHIVLGLCLFIIVESAGLWMLNKKLNIDSERLTAANWIFHLSTISFVFTILNVPFRAAIIANEKMNVFALINVVEVLLKLIIAISIPFFRGDKLIWYGVLVLLSTLIVNAMYSIYSKRKFLECKGKICRDNEFLKSIFGFSSWTLLSGFSIVLRNQGLSILLNIFFGTTVNAAQGIANQVNTVITGFAANFTQAVNPQIVKDYAAGRMKEMRNMVMFSSRVSFILIFLIAFPIFVEADVILKIWLTTVPEYTVFFTRLVLAQALVESFASVHSTAQGATGKVKLYHFTLSLLGILNLPLSYFVLKAGAVPYSVLIISIIISGMISISRLIFLRKSIGLSLVKYFYDVVLRCLGIFLVSIPIPLLLKIRLNDSLLNTFLISLLSALIIGVSSFWIGISSIERDRLTGSIKAKFKLNRF</sequence>
<dbReference type="InterPro" id="IPR050833">
    <property type="entry name" value="Poly_Biosynth_Transport"/>
</dbReference>
<gene>
    <name evidence="7" type="ORF">FAZ15_13365</name>
</gene>
<feature type="transmembrane region" description="Helical" evidence="6">
    <location>
        <begin position="469"/>
        <end position="488"/>
    </location>
</feature>
<dbReference type="AlphaFoldDB" id="A0A4U0NYJ9"/>
<evidence type="ECO:0000256" key="1">
    <source>
        <dbReference type="ARBA" id="ARBA00004651"/>
    </source>
</evidence>
<dbReference type="PANTHER" id="PTHR30250">
    <property type="entry name" value="PST FAMILY PREDICTED COLANIC ACID TRANSPORTER"/>
    <property type="match status" value="1"/>
</dbReference>
<feature type="transmembrane region" description="Helical" evidence="6">
    <location>
        <begin position="12"/>
        <end position="31"/>
    </location>
</feature>
<reference evidence="7 8" key="1">
    <citation type="submission" date="2019-04" db="EMBL/GenBank/DDBJ databases">
        <title>Sphingobacterium olei sp. nov., isolated from oil-contaminated soil.</title>
        <authorList>
            <person name="Liu B."/>
        </authorList>
    </citation>
    <scope>NUCLEOTIDE SEQUENCE [LARGE SCALE GENOMIC DNA]</scope>
    <source>
        <strain evidence="7 8">HAL-9</strain>
    </source>
</reference>
<evidence type="ECO:0000256" key="2">
    <source>
        <dbReference type="ARBA" id="ARBA00022475"/>
    </source>
</evidence>
<feature type="transmembrane region" description="Helical" evidence="6">
    <location>
        <begin position="309"/>
        <end position="326"/>
    </location>
</feature>
<organism evidence="7 8">
    <name type="scientific">Sphingobacterium olei</name>
    <dbReference type="NCBI Taxonomy" id="2571155"/>
    <lineage>
        <taxon>Bacteria</taxon>
        <taxon>Pseudomonadati</taxon>
        <taxon>Bacteroidota</taxon>
        <taxon>Sphingobacteriia</taxon>
        <taxon>Sphingobacteriales</taxon>
        <taxon>Sphingobacteriaceae</taxon>
        <taxon>Sphingobacterium</taxon>
    </lineage>
</organism>
<name>A0A4U0NYJ9_9SPHI</name>
<comment type="caution">
    <text evidence="7">The sequence shown here is derived from an EMBL/GenBank/DDBJ whole genome shotgun (WGS) entry which is preliminary data.</text>
</comment>
<evidence type="ECO:0000256" key="4">
    <source>
        <dbReference type="ARBA" id="ARBA00022989"/>
    </source>
</evidence>